<comment type="function">
    <text evidence="16">Couples the hydrolysis of ATP with the export of cadmium.</text>
</comment>
<dbReference type="SUPFAM" id="SSF81653">
    <property type="entry name" value="Calcium ATPase, transduction domain A"/>
    <property type="match status" value="1"/>
</dbReference>
<dbReference type="Gene3D" id="3.40.50.1000">
    <property type="entry name" value="HAD superfamily/HAD-like"/>
    <property type="match status" value="1"/>
</dbReference>
<dbReference type="InterPro" id="IPR036412">
    <property type="entry name" value="HAD-like_sf"/>
</dbReference>
<evidence type="ECO:0000256" key="7">
    <source>
        <dbReference type="ARBA" id="ARBA00022723"/>
    </source>
</evidence>
<keyword evidence="8 19" id="KW-0547">Nucleotide-binding</keyword>
<evidence type="ECO:0000313" key="22">
    <source>
        <dbReference type="Proteomes" id="UP000019254"/>
    </source>
</evidence>
<evidence type="ECO:0000313" key="21">
    <source>
        <dbReference type="EMBL" id="EUJ26739.1"/>
    </source>
</evidence>
<dbReference type="GO" id="GO:0046686">
    <property type="term" value="P:response to cadmium ion"/>
    <property type="evidence" value="ECO:0007669"/>
    <property type="project" value="UniProtKB-KW"/>
</dbReference>
<dbReference type="SFLD" id="SFLDS00003">
    <property type="entry name" value="Haloacid_Dehalogenase"/>
    <property type="match status" value="1"/>
</dbReference>
<dbReference type="OrthoDB" id="9813266at2"/>
<comment type="caution">
    <text evidence="21">The sequence shown here is derived from an EMBL/GenBank/DDBJ whole genome shotgun (WGS) entry which is preliminary data.</text>
</comment>
<dbReference type="Gene3D" id="3.40.1110.10">
    <property type="entry name" value="Calcium-transporting ATPase, cytoplasmic domain N"/>
    <property type="match status" value="1"/>
</dbReference>
<dbReference type="InterPro" id="IPR027256">
    <property type="entry name" value="P-typ_ATPase_IB"/>
</dbReference>
<feature type="transmembrane region" description="Helical" evidence="19">
    <location>
        <begin position="9"/>
        <end position="27"/>
    </location>
</feature>
<evidence type="ECO:0000256" key="14">
    <source>
        <dbReference type="ARBA" id="ARBA00023136"/>
    </source>
</evidence>
<keyword evidence="12 19" id="KW-1133">Transmembrane helix</keyword>
<feature type="transmembrane region" description="Helical" evidence="19">
    <location>
        <begin position="263"/>
        <end position="290"/>
    </location>
</feature>
<reference evidence="21 22" key="1">
    <citation type="journal article" date="2014" name="Int. J. Syst. Evol. Microbiol.">
        <title>Listeria floridensis sp. nov., Listeria aquatica sp. nov., Listeria cornellensis sp. nov., Listeria riparia sp. nov. and Listeria grandensis sp. nov., from agricultural and natural environments.</title>
        <authorList>
            <person name="den Bakker H.C."/>
            <person name="Warchocki S."/>
            <person name="Wright E.M."/>
            <person name="Allred A.F."/>
            <person name="Ahlstrom C."/>
            <person name="Manuel C.S."/>
            <person name="Stasiewicz M.J."/>
            <person name="Burrell A."/>
            <person name="Roof S."/>
            <person name="Strawn L."/>
            <person name="Fortes E.D."/>
            <person name="Nightingale K.K."/>
            <person name="Kephart D."/>
            <person name="Wiedmann M."/>
        </authorList>
    </citation>
    <scope>NUCLEOTIDE SEQUENCE [LARGE SCALE GENOMIC DNA]</scope>
    <source>
        <strain evidence="22">FSL F6-969</strain>
    </source>
</reference>
<feature type="transmembrane region" description="Helical" evidence="19">
    <location>
        <begin position="33"/>
        <end position="50"/>
    </location>
</feature>
<evidence type="ECO:0000256" key="15">
    <source>
        <dbReference type="ARBA" id="ARBA00043263"/>
    </source>
</evidence>
<protein>
    <recommendedName>
        <fullName evidence="17">Probable cadmium-transporting ATPase</fullName>
    </recommendedName>
    <alternativeName>
        <fullName evidence="18">Cadmium-efflux ATPase</fullName>
    </alternativeName>
</protein>
<evidence type="ECO:0000256" key="6">
    <source>
        <dbReference type="ARBA" id="ARBA00022692"/>
    </source>
</evidence>
<evidence type="ECO:0000259" key="20">
    <source>
        <dbReference type="Pfam" id="PF00122"/>
    </source>
</evidence>
<evidence type="ECO:0000256" key="11">
    <source>
        <dbReference type="ARBA" id="ARBA00022967"/>
    </source>
</evidence>
<keyword evidence="13" id="KW-0406">Ion transport</keyword>
<evidence type="ECO:0000256" key="16">
    <source>
        <dbReference type="ARBA" id="ARBA00055196"/>
    </source>
</evidence>
<dbReference type="SUPFAM" id="SSF81665">
    <property type="entry name" value="Calcium ATPase, transmembrane domain M"/>
    <property type="match status" value="1"/>
</dbReference>
<dbReference type="InterPro" id="IPR059000">
    <property type="entry name" value="ATPase_P-type_domA"/>
</dbReference>
<comment type="similarity">
    <text evidence="2 19">Belongs to the cation transport ATPase (P-type) (TC 3.A.3) family. Type IB subfamily.</text>
</comment>
<dbReference type="InterPro" id="IPR008250">
    <property type="entry name" value="ATPase_P-typ_transduc_dom_A_sf"/>
</dbReference>
<name>W7BHZ4_9LIST</name>
<evidence type="ECO:0000256" key="2">
    <source>
        <dbReference type="ARBA" id="ARBA00006024"/>
    </source>
</evidence>
<evidence type="ECO:0000256" key="19">
    <source>
        <dbReference type="RuleBase" id="RU362081"/>
    </source>
</evidence>
<dbReference type="Gene3D" id="2.70.150.10">
    <property type="entry name" value="Calcium-transporting ATPase, cytoplasmic transduction domain A"/>
    <property type="match status" value="1"/>
</dbReference>
<dbReference type="PRINTS" id="PR00119">
    <property type="entry name" value="CATATPASE"/>
</dbReference>
<keyword evidence="7 19" id="KW-0479">Metal-binding</keyword>
<dbReference type="EMBL" id="AODE01000029">
    <property type="protein sequence ID" value="EUJ26739.1"/>
    <property type="molecule type" value="Genomic_DNA"/>
</dbReference>
<dbReference type="FunFam" id="2.70.150.10:FF:000002">
    <property type="entry name" value="Copper-transporting ATPase 1, putative"/>
    <property type="match status" value="1"/>
</dbReference>
<dbReference type="RefSeq" id="WP_036081150.1">
    <property type="nucleotide sequence ID" value="NZ_AODE01000029.1"/>
</dbReference>
<dbReference type="PRINTS" id="PR00941">
    <property type="entry name" value="CDATPASE"/>
</dbReference>
<dbReference type="Pfam" id="PF00122">
    <property type="entry name" value="E1-E2_ATPase"/>
    <property type="match status" value="1"/>
</dbReference>
<dbReference type="Pfam" id="PF00702">
    <property type="entry name" value="Hydrolase"/>
    <property type="match status" value="1"/>
</dbReference>
<dbReference type="SFLD" id="SFLDG00002">
    <property type="entry name" value="C1.7:_P-type_atpase_like"/>
    <property type="match status" value="1"/>
</dbReference>
<organism evidence="21 22">
    <name type="scientific">Listeria cornellensis FSL F6-0969</name>
    <dbReference type="NCBI Taxonomy" id="1265820"/>
    <lineage>
        <taxon>Bacteria</taxon>
        <taxon>Bacillati</taxon>
        <taxon>Bacillota</taxon>
        <taxon>Bacilli</taxon>
        <taxon>Bacillales</taxon>
        <taxon>Listeriaceae</taxon>
        <taxon>Listeria</taxon>
    </lineage>
</organism>
<evidence type="ECO:0000256" key="18">
    <source>
        <dbReference type="ARBA" id="ARBA00078718"/>
    </source>
</evidence>
<evidence type="ECO:0000256" key="4">
    <source>
        <dbReference type="ARBA" id="ARBA00022475"/>
    </source>
</evidence>
<keyword evidence="14 19" id="KW-0472">Membrane</keyword>
<dbReference type="PANTHER" id="PTHR43079">
    <property type="entry name" value="PROBABLE CADMIUM/ZINC-TRANSPORTING ATPASE HMA1"/>
    <property type="match status" value="1"/>
</dbReference>
<accession>W7BHZ4</accession>
<keyword evidence="5" id="KW-0597">Phosphoprotein</keyword>
<dbReference type="GO" id="GO:0016887">
    <property type="term" value="F:ATP hydrolysis activity"/>
    <property type="evidence" value="ECO:0007669"/>
    <property type="project" value="InterPro"/>
</dbReference>
<evidence type="ECO:0000256" key="10">
    <source>
        <dbReference type="ARBA" id="ARBA00022842"/>
    </source>
</evidence>
<feature type="transmembrane region" description="Helical" evidence="19">
    <location>
        <begin position="62"/>
        <end position="80"/>
    </location>
</feature>
<keyword evidence="15" id="KW-0105">Cadmium resistance</keyword>
<dbReference type="InterPro" id="IPR018303">
    <property type="entry name" value="ATPase_P-typ_P_site"/>
</dbReference>
<evidence type="ECO:0000256" key="12">
    <source>
        <dbReference type="ARBA" id="ARBA00022989"/>
    </source>
</evidence>
<feature type="transmembrane region" description="Helical" evidence="19">
    <location>
        <begin position="236"/>
        <end position="257"/>
    </location>
</feature>
<feature type="transmembrane region" description="Helical" evidence="19">
    <location>
        <begin position="567"/>
        <end position="586"/>
    </location>
</feature>
<feature type="transmembrane region" description="Helical" evidence="19">
    <location>
        <begin position="86"/>
        <end position="103"/>
    </location>
</feature>
<dbReference type="NCBIfam" id="TIGR01512">
    <property type="entry name" value="ATPase-IB2_Cd"/>
    <property type="match status" value="1"/>
</dbReference>
<dbReference type="PROSITE" id="PS01229">
    <property type="entry name" value="COF_2"/>
    <property type="match status" value="1"/>
</dbReference>
<dbReference type="STRING" id="1265820.PCORN_14539"/>
<dbReference type="NCBIfam" id="TIGR01494">
    <property type="entry name" value="ATPase_P-type"/>
    <property type="match status" value="1"/>
</dbReference>
<evidence type="ECO:0000256" key="13">
    <source>
        <dbReference type="ARBA" id="ARBA00023065"/>
    </source>
</evidence>
<gene>
    <name evidence="21" type="ORF">PCORN_14539</name>
</gene>
<dbReference type="PATRIC" id="fig|1265820.5.peg.2871"/>
<dbReference type="InterPro" id="IPR023299">
    <property type="entry name" value="ATPase_P-typ_cyto_dom_N"/>
</dbReference>
<comment type="subcellular location">
    <subcellularLocation>
        <location evidence="1">Cell membrane</location>
        <topology evidence="1">Multi-pass membrane protein</topology>
    </subcellularLocation>
</comment>
<dbReference type="InterPro" id="IPR023214">
    <property type="entry name" value="HAD_sf"/>
</dbReference>
<dbReference type="GO" id="GO:0005886">
    <property type="term" value="C:plasma membrane"/>
    <property type="evidence" value="ECO:0007669"/>
    <property type="project" value="UniProtKB-SubCell"/>
</dbReference>
<feature type="domain" description="P-type ATPase A" evidence="20">
    <location>
        <begin position="116"/>
        <end position="216"/>
    </location>
</feature>
<evidence type="ECO:0000256" key="17">
    <source>
        <dbReference type="ARBA" id="ARBA00074282"/>
    </source>
</evidence>
<dbReference type="InterPro" id="IPR001757">
    <property type="entry name" value="P_typ_ATPase"/>
</dbReference>
<dbReference type="PANTHER" id="PTHR43079:SF1">
    <property type="entry name" value="CADMIUM_ZINC-TRANSPORTING ATPASE HMA1, CHLOROPLASTIC-RELATED"/>
    <property type="match status" value="1"/>
</dbReference>
<dbReference type="InterPro" id="IPR051949">
    <property type="entry name" value="Cation_Transport_ATPase"/>
</dbReference>
<dbReference type="NCBIfam" id="TIGR01525">
    <property type="entry name" value="ATPase-IB_hvy"/>
    <property type="match status" value="1"/>
</dbReference>
<dbReference type="CDD" id="cd07551">
    <property type="entry name" value="P-type_ATPase_HM_ZosA_PfeT-like"/>
    <property type="match status" value="1"/>
</dbReference>
<dbReference type="Proteomes" id="UP000019254">
    <property type="component" value="Unassembled WGS sequence"/>
</dbReference>
<keyword evidence="3" id="KW-0813">Transport</keyword>
<evidence type="ECO:0000256" key="9">
    <source>
        <dbReference type="ARBA" id="ARBA00022840"/>
    </source>
</evidence>
<dbReference type="InterPro" id="IPR044492">
    <property type="entry name" value="P_typ_ATPase_HD_dom"/>
</dbReference>
<proteinExistence type="inferred from homology"/>
<dbReference type="PROSITE" id="PS00154">
    <property type="entry name" value="ATPASE_E1_E2"/>
    <property type="match status" value="1"/>
</dbReference>
<dbReference type="SUPFAM" id="SSF56784">
    <property type="entry name" value="HAD-like"/>
    <property type="match status" value="1"/>
</dbReference>
<dbReference type="SFLD" id="SFLDF00027">
    <property type="entry name" value="p-type_atpase"/>
    <property type="match status" value="1"/>
</dbReference>
<keyword evidence="10" id="KW-0460">Magnesium</keyword>
<evidence type="ECO:0000256" key="1">
    <source>
        <dbReference type="ARBA" id="ARBA00004651"/>
    </source>
</evidence>
<keyword evidence="6 19" id="KW-0812">Transmembrane</keyword>
<keyword evidence="22" id="KW-1185">Reference proteome</keyword>
<keyword evidence="11" id="KW-1278">Translocase</keyword>
<dbReference type="InterPro" id="IPR023298">
    <property type="entry name" value="ATPase_P-typ_TM_dom_sf"/>
</dbReference>
<dbReference type="GO" id="GO:0005524">
    <property type="term" value="F:ATP binding"/>
    <property type="evidence" value="ECO:0007669"/>
    <property type="project" value="UniProtKB-UniRule"/>
</dbReference>
<dbReference type="AlphaFoldDB" id="W7BHZ4"/>
<sequence length="614" mass="66580">MVHFLKRNIELIAAIISGLFLLIGWLLSENSATPIIFLVAFVIGGFAKAKEGITNTIRTKKLNVELLMVIAAIGASIIGYWLEGAILIFIFSLSGALETYTMNKSKRDISNLLEIQPMTASLLQTDNSTTEVPVEELLEGQFILIRPGEIVPLDGVIMKGVSTLDEAAISGEPVPVEKKENNPIFAGTINLSGALTVKITQTSENTLFSKIIELVQQAQTKPSRTARLIERFEDTYVKIVLFTVGIMLFLPHFAFGWDWTETFYRAMVLLVVASPCALIASVTPATLAAISNGARHGILFKGGIYLENLHNIPAIAFDKTGTLTQGKPVLTDIYLEKYVSPAIIASIESKSTHPLAQSIVRALDTDILPDITVTDVPGRGVKSTIANQEWRIGKDDFVGKDSASAYTDKYNSALASEGKTLVFVSCSKEIVGVLALKDIARKEAQKTIQSLHALSIKTIMITGDSQHTADTIGKELGIDSVIAECLPEHKVTRLLALQKKYGAIAMIGDGINDAPALANADVGIAMGEGTDIAIETADIILMKNNLSKLTFALKLSKKLHRITWQNIIFSLCVIGLLILSNFFQIINLPFGVIGHEGSTILVILNGLRMLRLKA</sequence>
<dbReference type="FunFam" id="3.40.50.1000:FF:000020">
    <property type="entry name" value="Probable cation-transporting P-type ATPase"/>
    <property type="match status" value="1"/>
</dbReference>
<keyword evidence="9 19" id="KW-0067">ATP-binding</keyword>
<evidence type="ECO:0000256" key="5">
    <source>
        <dbReference type="ARBA" id="ARBA00022553"/>
    </source>
</evidence>
<dbReference type="GO" id="GO:0046872">
    <property type="term" value="F:metal ion binding"/>
    <property type="evidence" value="ECO:0007669"/>
    <property type="project" value="UniProtKB-KW"/>
</dbReference>
<evidence type="ECO:0000256" key="8">
    <source>
        <dbReference type="ARBA" id="ARBA00022741"/>
    </source>
</evidence>
<dbReference type="GO" id="GO:0019829">
    <property type="term" value="F:ATPase-coupled monoatomic cation transmembrane transporter activity"/>
    <property type="evidence" value="ECO:0007669"/>
    <property type="project" value="InterPro"/>
</dbReference>
<evidence type="ECO:0000256" key="3">
    <source>
        <dbReference type="ARBA" id="ARBA00022448"/>
    </source>
</evidence>
<keyword evidence="4 19" id="KW-1003">Cell membrane</keyword>